<dbReference type="SUPFAM" id="SSF52540">
    <property type="entry name" value="P-loop containing nucleoside triphosphate hydrolases"/>
    <property type="match status" value="1"/>
</dbReference>
<feature type="domain" description="AAA+ ATPase" evidence="1">
    <location>
        <begin position="20"/>
        <end position="358"/>
    </location>
</feature>
<proteinExistence type="predicted"/>
<dbReference type="InterPro" id="IPR027417">
    <property type="entry name" value="P-loop_NTPase"/>
</dbReference>
<evidence type="ECO:0000313" key="2">
    <source>
        <dbReference type="EMBL" id="MEA5257178.1"/>
    </source>
</evidence>
<accession>A0ABU5QJG7</accession>
<dbReference type="InterPro" id="IPR051396">
    <property type="entry name" value="Bact_Antivir_Def_Nuclease"/>
</dbReference>
<dbReference type="PANTHER" id="PTHR43581:SF4">
    <property type="entry name" value="ATP_GTP PHOSPHATASE"/>
    <property type="match status" value="1"/>
</dbReference>
<dbReference type="InterPro" id="IPR003593">
    <property type="entry name" value="AAA+_ATPase"/>
</dbReference>
<comment type="caution">
    <text evidence="2">The sequence shown here is derived from an EMBL/GenBank/DDBJ whole genome shotgun (WGS) entry which is preliminary data.</text>
</comment>
<sequence>MILTVKSNGMVLKDSPEIKLNKFTVLMGENGSGKTQLLNCIKENPLPRRNYSDEIINTSIQKHSGGFYNNIVLTLPGITEPPENKISPSIFYESFQNEWEQLIPILYASDFAIDPNLDIKNIGHEALNMNDKIEQFVSKMITNPYPNHSIRKVVNSDIIKTIKLKNNTKKTSLNINFNDFIIFYETSNSVFSPYIDLLFHQFELKKKYYPELVEGQKPPLVLFNEILQSANFRYLAKYTFTSDNEFNGNVTLVDIDNNNIISFESLSSGEKTIMALIFTLYSSTSGGAFPELILFDEPDAHLHPSMAQMFLDVVQNVLVKKNGVDVIMTTHSPSTVALSPEESIYYMKRDIGYPVKISREDAINSLIYGISGLFVSYENRRQVFVESANDVLFYDKIYSILKDKLNPKIHLSFISAGDSRTNKHGMPVTGCAQVKHITKTLTDSGNNLIWGIVDRDESNTNVEHTLVFGNKSRYRYAIENYLLDPILLGVLLVKENIMTLQDFDLEYENFEDINQFTNDDFQHIADIILDIIDPIIDTRDDVNLIKTILMNGMTINLPTWFTEHRGHKLEDLIVDTFPDLDKIKGKKENALKLEIIKKVIIPTPGLLAIDFFETFKYIEDN</sequence>
<keyword evidence="3" id="KW-1185">Reference proteome</keyword>
<reference evidence="2 3" key="1">
    <citation type="submission" date="2023-12" db="EMBL/GenBank/DDBJ databases">
        <title>Novel species of the genus Arcicella isolated from rivers.</title>
        <authorList>
            <person name="Lu H."/>
        </authorList>
    </citation>
    <scope>NUCLEOTIDE SEQUENCE [LARGE SCALE GENOMIC DNA]</scope>
    <source>
        <strain evidence="2 3">LMG 21963</strain>
    </source>
</reference>
<dbReference type="EMBL" id="JAYFUL010000006">
    <property type="protein sequence ID" value="MEA5257178.1"/>
    <property type="molecule type" value="Genomic_DNA"/>
</dbReference>
<evidence type="ECO:0000313" key="3">
    <source>
        <dbReference type="Proteomes" id="UP001304671"/>
    </source>
</evidence>
<dbReference type="CDD" id="cd00267">
    <property type="entry name" value="ABC_ATPase"/>
    <property type="match status" value="1"/>
</dbReference>
<organism evidence="2 3">
    <name type="scientific">Arcicella aquatica</name>
    <dbReference type="NCBI Taxonomy" id="217141"/>
    <lineage>
        <taxon>Bacteria</taxon>
        <taxon>Pseudomonadati</taxon>
        <taxon>Bacteroidota</taxon>
        <taxon>Cytophagia</taxon>
        <taxon>Cytophagales</taxon>
        <taxon>Flectobacillaceae</taxon>
        <taxon>Arcicella</taxon>
    </lineage>
</organism>
<dbReference type="SMART" id="SM00382">
    <property type="entry name" value="AAA"/>
    <property type="match status" value="1"/>
</dbReference>
<dbReference type="Pfam" id="PF13304">
    <property type="entry name" value="AAA_21"/>
    <property type="match status" value="1"/>
</dbReference>
<evidence type="ECO:0000259" key="1">
    <source>
        <dbReference type="SMART" id="SM00382"/>
    </source>
</evidence>
<name>A0ABU5QJG7_9BACT</name>
<dbReference type="Proteomes" id="UP001304671">
    <property type="component" value="Unassembled WGS sequence"/>
</dbReference>
<dbReference type="InterPro" id="IPR003959">
    <property type="entry name" value="ATPase_AAA_core"/>
</dbReference>
<dbReference type="Gene3D" id="3.40.50.300">
    <property type="entry name" value="P-loop containing nucleotide triphosphate hydrolases"/>
    <property type="match status" value="1"/>
</dbReference>
<gene>
    <name evidence="2" type="ORF">VB264_05225</name>
</gene>
<protein>
    <submittedName>
        <fullName evidence="2">AAA family ATPase</fullName>
    </submittedName>
</protein>
<dbReference type="PANTHER" id="PTHR43581">
    <property type="entry name" value="ATP/GTP PHOSPHATASE"/>
    <property type="match status" value="1"/>
</dbReference>
<dbReference type="RefSeq" id="WP_323247385.1">
    <property type="nucleotide sequence ID" value="NZ_JAYFUL010000006.1"/>
</dbReference>